<dbReference type="PANTHER" id="PTHR12128">
    <property type="entry name" value="DIHYDRODIPICOLINATE SYNTHASE"/>
    <property type="match status" value="1"/>
</dbReference>
<dbReference type="PANTHER" id="PTHR12128:SF66">
    <property type="entry name" value="4-HYDROXY-2-OXOGLUTARATE ALDOLASE, MITOCHONDRIAL"/>
    <property type="match status" value="1"/>
</dbReference>
<dbReference type="EMBL" id="CAFABA010000058">
    <property type="protein sequence ID" value="CAB4831544.1"/>
    <property type="molecule type" value="Genomic_DNA"/>
</dbReference>
<organism evidence="4">
    <name type="scientific">freshwater metagenome</name>
    <dbReference type="NCBI Taxonomy" id="449393"/>
    <lineage>
        <taxon>unclassified sequences</taxon>
        <taxon>metagenomes</taxon>
        <taxon>ecological metagenomes</taxon>
    </lineage>
</organism>
<accession>A0A6J7JIY8</accession>
<dbReference type="InterPro" id="IPR013785">
    <property type="entry name" value="Aldolase_TIM"/>
</dbReference>
<evidence type="ECO:0000256" key="1">
    <source>
        <dbReference type="ARBA" id="ARBA00023239"/>
    </source>
</evidence>
<proteinExistence type="predicted"/>
<keyword evidence="1" id="KW-0456">Lyase</keyword>
<dbReference type="CDD" id="cd00408">
    <property type="entry name" value="DHDPS-like"/>
    <property type="match status" value="1"/>
</dbReference>
<dbReference type="Gene3D" id="3.20.20.70">
    <property type="entry name" value="Aldolase class I"/>
    <property type="match status" value="1"/>
</dbReference>
<dbReference type="GO" id="GO:0008840">
    <property type="term" value="F:4-hydroxy-tetrahydrodipicolinate synthase activity"/>
    <property type="evidence" value="ECO:0007669"/>
    <property type="project" value="TreeGrafter"/>
</dbReference>
<reference evidence="4" key="1">
    <citation type="submission" date="2020-05" db="EMBL/GenBank/DDBJ databases">
        <authorList>
            <person name="Chiriac C."/>
            <person name="Salcher M."/>
            <person name="Ghai R."/>
            <person name="Kavagutti S V."/>
        </authorList>
    </citation>
    <scope>NUCLEOTIDE SEQUENCE</scope>
</reference>
<dbReference type="AlphaFoldDB" id="A0A6J7JIY8"/>
<dbReference type="SUPFAM" id="SSF51569">
    <property type="entry name" value="Aldolase"/>
    <property type="match status" value="1"/>
</dbReference>
<evidence type="ECO:0000313" key="3">
    <source>
        <dbReference type="EMBL" id="CAB4831544.1"/>
    </source>
</evidence>
<dbReference type="PIRSF" id="PIRSF001365">
    <property type="entry name" value="DHDPS"/>
    <property type="match status" value="1"/>
</dbReference>
<protein>
    <submittedName>
        <fullName evidence="4">Unannotated protein</fullName>
    </submittedName>
</protein>
<evidence type="ECO:0000313" key="2">
    <source>
        <dbReference type="EMBL" id="CAB4728438.1"/>
    </source>
</evidence>
<dbReference type="SMART" id="SM01130">
    <property type="entry name" value="DHDPS"/>
    <property type="match status" value="1"/>
</dbReference>
<dbReference type="EMBL" id="CAFBMH010000254">
    <property type="protein sequence ID" value="CAB4942797.1"/>
    <property type="molecule type" value="Genomic_DNA"/>
</dbReference>
<dbReference type="EMBL" id="CAEZYR010000006">
    <property type="protein sequence ID" value="CAB4728438.1"/>
    <property type="molecule type" value="Genomic_DNA"/>
</dbReference>
<sequence>MSPTSTRPYRASVCTVTPYDIEGRLDEEGVKNLVSSIVDEGVGLAIGTASPGEGFAMSLDETARFYELVVQTAGGRVPVCAMGVEPRNADQLSPIIRIAEQAGIDVMQLYTVDPGHSMKLTDDEMERYFCTLLDEMSIPAAISTHVYNGLVPLSVLARLLDAYPHIATIHCTSEVNYLKQLVDIVDDRCDILVGGPMQALSTLAIGGQGFLCSEGNIAPVAVGELQAAVRSGDLDAMRRAYRDLNGVFSLNIWPGATVRFLKSAMRLLGIPGSYTRPPFAQLDADKVEIALASMRALDLPEWRGRLG</sequence>
<gene>
    <name evidence="2" type="ORF">UFOPK2754_00312</name>
    <name evidence="3" type="ORF">UFOPK3139_01524</name>
    <name evidence="4" type="ORF">UFOPK3543_03343</name>
</gene>
<dbReference type="InterPro" id="IPR002220">
    <property type="entry name" value="DapA-like"/>
</dbReference>
<name>A0A6J7JIY8_9ZZZZ</name>
<evidence type="ECO:0000313" key="4">
    <source>
        <dbReference type="EMBL" id="CAB4942797.1"/>
    </source>
</evidence>
<dbReference type="Pfam" id="PF00701">
    <property type="entry name" value="DHDPS"/>
    <property type="match status" value="1"/>
</dbReference>